<name>A0A918UFV0_9SPHN</name>
<keyword evidence="5" id="KW-0472">Membrane</keyword>
<evidence type="ECO:0000313" key="6">
    <source>
        <dbReference type="EMBL" id="GGZ05851.1"/>
    </source>
</evidence>
<dbReference type="InterPro" id="IPR044527">
    <property type="entry name" value="NrtA/CpmA_ABC-bd_dom"/>
</dbReference>
<reference evidence="6" key="1">
    <citation type="journal article" date="2014" name="Int. J. Syst. Evol. Microbiol.">
        <title>Complete genome sequence of Corynebacterium casei LMG S-19264T (=DSM 44701T), isolated from a smear-ripened cheese.</title>
        <authorList>
            <consortium name="US DOE Joint Genome Institute (JGI-PGF)"/>
            <person name="Walter F."/>
            <person name="Albersmeier A."/>
            <person name="Kalinowski J."/>
            <person name="Ruckert C."/>
        </authorList>
    </citation>
    <scope>NUCLEOTIDE SEQUENCE</scope>
    <source>
        <strain evidence="6">KCTC 32255</strain>
    </source>
</reference>
<evidence type="ECO:0000256" key="5">
    <source>
        <dbReference type="ARBA" id="ARBA00023136"/>
    </source>
</evidence>
<evidence type="ECO:0000256" key="3">
    <source>
        <dbReference type="ARBA" id="ARBA00022475"/>
    </source>
</evidence>
<dbReference type="AlphaFoldDB" id="A0A918UFV0"/>
<dbReference type="PANTHER" id="PTHR30024:SF43">
    <property type="entry name" value="BLL4572 PROTEIN"/>
    <property type="match status" value="1"/>
</dbReference>
<dbReference type="CDD" id="cd13553">
    <property type="entry name" value="PBP2_NrtA_CpmA_like"/>
    <property type="match status" value="1"/>
</dbReference>
<dbReference type="Proteomes" id="UP000648075">
    <property type="component" value="Unassembled WGS sequence"/>
</dbReference>
<keyword evidence="2" id="KW-0813">Transport</keyword>
<keyword evidence="3" id="KW-1003">Cell membrane</keyword>
<proteinExistence type="predicted"/>
<keyword evidence="4" id="KW-0997">Cell inner membrane</keyword>
<dbReference type="Gene3D" id="3.40.190.10">
    <property type="entry name" value="Periplasmic binding protein-like II"/>
    <property type="match status" value="2"/>
</dbReference>
<keyword evidence="7" id="KW-1185">Reference proteome</keyword>
<dbReference type="PANTHER" id="PTHR30024">
    <property type="entry name" value="ALIPHATIC SULFONATES-BINDING PROTEIN-RELATED"/>
    <property type="match status" value="1"/>
</dbReference>
<dbReference type="Pfam" id="PF13379">
    <property type="entry name" value="NMT1_2"/>
    <property type="match status" value="1"/>
</dbReference>
<dbReference type="GO" id="GO:0012505">
    <property type="term" value="C:endomembrane system"/>
    <property type="evidence" value="ECO:0007669"/>
    <property type="project" value="UniProtKB-SubCell"/>
</dbReference>
<evidence type="ECO:0000256" key="4">
    <source>
        <dbReference type="ARBA" id="ARBA00022519"/>
    </source>
</evidence>
<evidence type="ECO:0000256" key="2">
    <source>
        <dbReference type="ARBA" id="ARBA00022448"/>
    </source>
</evidence>
<accession>A0A918UFV0</accession>
<sequence>MADVTNELTIGFLPLVDACLPILAHEHGFAEDEGIALRLVKDMSWATVLDRLLYGHSDAAHMIAPLAIATTLGRGRPAQPLSVPFVLGLNGNAITLRPELARQVRPEGHIGDPFKVGAALRTIVAERKAAGRPLTFGVVHRYSSHNYMLRYWLAACGVKPDEDVEITTVPPPFCADALAQGEVDGICVGEPWNSVAVEQGAGEIILATSQIWRRGVEKVLALREPVLDEKRDQVQRLIRALCKAAAHFVDPVNSAQNAAILARAEYLDGSAVLIQRAIADQMLIARGGAVVEYPDFMFQYREAANFPWVSQAEWLYTQMVRWDGMAFDGEDAARAGRVFRPDVYRSALLGTGEPLPGASSKVEGSLGAPTAVGTQQGSMVLEQNSFFDGKVFDPHHIADYFASLP</sequence>
<gene>
    <name evidence="6" type="ORF">GCM10011614_20840</name>
</gene>
<dbReference type="SUPFAM" id="SSF53850">
    <property type="entry name" value="Periplasmic binding protein-like II"/>
    <property type="match status" value="1"/>
</dbReference>
<protein>
    <submittedName>
        <fullName evidence="6">Nitrate transporter</fullName>
    </submittedName>
</protein>
<organism evidence="6 7">
    <name type="scientific">Novosphingobium colocasiae</name>
    <dbReference type="NCBI Taxonomy" id="1256513"/>
    <lineage>
        <taxon>Bacteria</taxon>
        <taxon>Pseudomonadati</taxon>
        <taxon>Pseudomonadota</taxon>
        <taxon>Alphaproteobacteria</taxon>
        <taxon>Sphingomonadales</taxon>
        <taxon>Sphingomonadaceae</taxon>
        <taxon>Novosphingobium</taxon>
    </lineage>
</organism>
<reference evidence="6" key="2">
    <citation type="submission" date="2020-09" db="EMBL/GenBank/DDBJ databases">
        <authorList>
            <person name="Sun Q."/>
            <person name="Kim S."/>
        </authorList>
    </citation>
    <scope>NUCLEOTIDE SEQUENCE</scope>
    <source>
        <strain evidence="6">KCTC 32255</strain>
    </source>
</reference>
<dbReference type="EMBL" id="BMZA01000007">
    <property type="protein sequence ID" value="GGZ05851.1"/>
    <property type="molecule type" value="Genomic_DNA"/>
</dbReference>
<evidence type="ECO:0000313" key="7">
    <source>
        <dbReference type="Proteomes" id="UP000648075"/>
    </source>
</evidence>
<comment type="subcellular location">
    <subcellularLocation>
        <location evidence="1">Endomembrane system</location>
    </subcellularLocation>
</comment>
<comment type="caution">
    <text evidence="6">The sequence shown here is derived from an EMBL/GenBank/DDBJ whole genome shotgun (WGS) entry which is preliminary data.</text>
</comment>
<evidence type="ECO:0000256" key="1">
    <source>
        <dbReference type="ARBA" id="ARBA00004308"/>
    </source>
</evidence>